<gene>
    <name evidence="4" type="ORF">FE785_09305</name>
</gene>
<dbReference type="AlphaFoldDB" id="A0A4P9K6V7"/>
<dbReference type="InterPro" id="IPR006311">
    <property type="entry name" value="TAT_signal"/>
</dbReference>
<evidence type="ECO:0000256" key="2">
    <source>
        <dbReference type="SAM" id="MobiDB-lite"/>
    </source>
</evidence>
<protein>
    <submittedName>
        <fullName evidence="4">Twin-arginine translocation signal domain-containing protein</fullName>
    </submittedName>
</protein>
<keyword evidence="5" id="KW-1185">Reference proteome</keyword>
<dbReference type="KEGG" id="thig:FE785_09305"/>
<feature type="signal peptide" evidence="3">
    <location>
        <begin position="1"/>
        <end position="28"/>
    </location>
</feature>
<dbReference type="InterPro" id="IPR019546">
    <property type="entry name" value="TAT_signal_bac_arc"/>
</dbReference>
<evidence type="ECO:0000313" key="4">
    <source>
        <dbReference type="EMBL" id="QCU90812.1"/>
    </source>
</evidence>
<feature type="chain" id="PRO_5020443976" evidence="3">
    <location>
        <begin position="29"/>
        <end position="112"/>
    </location>
</feature>
<name>A0A4P9K6V7_9GAMM</name>
<sequence>MERVMKTRRDFLKLAGAAMVGSTGVASAAENPFGFKKMDAGYTQVAEMKCGGQPAPKPAEGKCGGQPAPKQPEGRCGGQSAPKQPEGRCGGQPAPKQPEMKCGEGKCGGNMS</sequence>
<proteinExistence type="predicted"/>
<accession>A0A4P9K6V7</accession>
<dbReference type="PROSITE" id="PS51318">
    <property type="entry name" value="TAT"/>
    <property type="match status" value="1"/>
</dbReference>
<dbReference type="OrthoDB" id="5616643at2"/>
<feature type="region of interest" description="Disordered" evidence="2">
    <location>
        <begin position="49"/>
        <end position="112"/>
    </location>
</feature>
<dbReference type="Proteomes" id="UP000304864">
    <property type="component" value="Chromosome"/>
</dbReference>
<evidence type="ECO:0000313" key="5">
    <source>
        <dbReference type="Proteomes" id="UP000304864"/>
    </source>
</evidence>
<evidence type="ECO:0000256" key="1">
    <source>
        <dbReference type="ARBA" id="ARBA00022729"/>
    </source>
</evidence>
<evidence type="ECO:0000256" key="3">
    <source>
        <dbReference type="SAM" id="SignalP"/>
    </source>
</evidence>
<reference evidence="4 5" key="1">
    <citation type="submission" date="2019-05" db="EMBL/GenBank/DDBJ databases">
        <title>Thiomicrorhabdus sediminis sp. nov, a novel sulfur-oxidizing bacterium isolated from coastal sediment.</title>
        <authorList>
            <person name="Liu X."/>
        </authorList>
    </citation>
    <scope>NUCLEOTIDE SEQUENCE [LARGE SCALE GENOMIC DNA]</scope>
    <source>
        <strain evidence="4 5">G1</strain>
    </source>
</reference>
<dbReference type="EMBL" id="CP040602">
    <property type="protein sequence ID" value="QCU90812.1"/>
    <property type="molecule type" value="Genomic_DNA"/>
</dbReference>
<organism evidence="4 5">
    <name type="scientific">Thiomicrorhabdus sediminis</name>
    <dbReference type="NCBI Taxonomy" id="2580412"/>
    <lineage>
        <taxon>Bacteria</taxon>
        <taxon>Pseudomonadati</taxon>
        <taxon>Pseudomonadota</taxon>
        <taxon>Gammaproteobacteria</taxon>
        <taxon>Thiotrichales</taxon>
        <taxon>Piscirickettsiaceae</taxon>
        <taxon>Thiomicrorhabdus</taxon>
    </lineage>
</organism>
<keyword evidence="1 3" id="KW-0732">Signal</keyword>
<dbReference type="NCBIfam" id="TIGR01409">
    <property type="entry name" value="TAT_signal_seq"/>
    <property type="match status" value="1"/>
</dbReference>